<keyword evidence="2 5" id="KW-0812">Transmembrane</keyword>
<dbReference type="InterPro" id="IPR008952">
    <property type="entry name" value="Tetraspanin_EC2_sf"/>
</dbReference>
<evidence type="ECO:0000256" key="5">
    <source>
        <dbReference type="SAM" id="Phobius"/>
    </source>
</evidence>
<feature type="transmembrane region" description="Helical" evidence="5">
    <location>
        <begin position="138"/>
        <end position="159"/>
    </location>
</feature>
<keyword evidence="3 5" id="KW-1133">Transmembrane helix</keyword>
<keyword evidence="7" id="KW-1185">Reference proteome</keyword>
<feature type="transmembrane region" description="Helical" evidence="5">
    <location>
        <begin position="29"/>
        <end position="51"/>
    </location>
</feature>
<evidence type="ECO:0000256" key="4">
    <source>
        <dbReference type="ARBA" id="ARBA00023136"/>
    </source>
</evidence>
<name>A0ABN7BGU3_9HEMI</name>
<proteinExistence type="predicted"/>
<evidence type="ECO:0000313" key="7">
    <source>
        <dbReference type="Proteomes" id="UP001307889"/>
    </source>
</evidence>
<reference evidence="6 7" key="1">
    <citation type="submission" date="2023-09" db="EMBL/GenBank/DDBJ databases">
        <title>Nesidiocoris tenuis whole genome shotgun sequence.</title>
        <authorList>
            <person name="Shibata T."/>
            <person name="Shimoda M."/>
            <person name="Kobayashi T."/>
            <person name="Uehara T."/>
        </authorList>
    </citation>
    <scope>NUCLEOTIDE SEQUENCE [LARGE SCALE GENOMIC DNA]</scope>
    <source>
        <strain evidence="6 7">Japan</strain>
    </source>
</reference>
<evidence type="ECO:0008006" key="8">
    <source>
        <dbReference type="Google" id="ProtNLM"/>
    </source>
</evidence>
<protein>
    <recommendedName>
        <fullName evidence="8">Tetraspanin</fullName>
    </recommendedName>
</protein>
<evidence type="ECO:0000256" key="2">
    <source>
        <dbReference type="ARBA" id="ARBA00022692"/>
    </source>
</evidence>
<evidence type="ECO:0000256" key="3">
    <source>
        <dbReference type="ARBA" id="ARBA00022989"/>
    </source>
</evidence>
<dbReference type="SUPFAM" id="SSF48652">
    <property type="entry name" value="Tetraspanin"/>
    <property type="match status" value="1"/>
</dbReference>
<dbReference type="Pfam" id="PF00335">
    <property type="entry name" value="Tetraspanin"/>
    <property type="match status" value="1"/>
</dbReference>
<keyword evidence="4 5" id="KW-0472">Membrane</keyword>
<dbReference type="InterPro" id="IPR018499">
    <property type="entry name" value="Tetraspanin/Peripherin"/>
</dbReference>
<accession>A0ABN7BGU3</accession>
<gene>
    <name evidence="6" type="ORF">NTJ_15812</name>
</gene>
<sequence>MSLIASISCAALAALGAISVYKKLPKLQLAYAIIQIIIVAVLFILAMWCLICTTESAKDMMTNLLEEKLTPKMKVYLQYKDEIDQLQQQLKCCGTTAYKYEDSKYPDSCCDIQPCTVAFPTACDTAGVELLAGTFSSALVMSLVPLPIKIALITLIMLIRQRLMTELSNENEN</sequence>
<dbReference type="EMBL" id="AP028923">
    <property type="protein sequence ID" value="BET02993.1"/>
    <property type="molecule type" value="Genomic_DNA"/>
</dbReference>
<evidence type="ECO:0000256" key="1">
    <source>
        <dbReference type="ARBA" id="ARBA00004141"/>
    </source>
</evidence>
<dbReference type="Proteomes" id="UP001307889">
    <property type="component" value="Chromosome 15"/>
</dbReference>
<dbReference type="CDD" id="cd03127">
    <property type="entry name" value="tetraspanin_LEL"/>
    <property type="match status" value="1"/>
</dbReference>
<evidence type="ECO:0000313" key="6">
    <source>
        <dbReference type="EMBL" id="BET02993.1"/>
    </source>
</evidence>
<organism evidence="6 7">
    <name type="scientific">Nesidiocoris tenuis</name>
    <dbReference type="NCBI Taxonomy" id="355587"/>
    <lineage>
        <taxon>Eukaryota</taxon>
        <taxon>Metazoa</taxon>
        <taxon>Ecdysozoa</taxon>
        <taxon>Arthropoda</taxon>
        <taxon>Hexapoda</taxon>
        <taxon>Insecta</taxon>
        <taxon>Pterygota</taxon>
        <taxon>Neoptera</taxon>
        <taxon>Paraneoptera</taxon>
        <taxon>Hemiptera</taxon>
        <taxon>Heteroptera</taxon>
        <taxon>Panheteroptera</taxon>
        <taxon>Cimicomorpha</taxon>
        <taxon>Miridae</taxon>
        <taxon>Dicyphina</taxon>
        <taxon>Nesidiocoris</taxon>
    </lineage>
</organism>
<dbReference type="Gene3D" id="1.10.1450.10">
    <property type="entry name" value="Tetraspanin"/>
    <property type="match status" value="1"/>
</dbReference>
<comment type="subcellular location">
    <subcellularLocation>
        <location evidence="1">Membrane</location>
        <topology evidence="1">Multi-pass membrane protein</topology>
    </subcellularLocation>
</comment>